<dbReference type="PANTHER" id="PTHR43626">
    <property type="entry name" value="ACYL-COA N-ACYLTRANSFERASE"/>
    <property type="match status" value="1"/>
</dbReference>
<dbReference type="InterPro" id="IPR045039">
    <property type="entry name" value="NSI-like"/>
</dbReference>
<evidence type="ECO:0000256" key="2">
    <source>
        <dbReference type="ARBA" id="ARBA00023315"/>
    </source>
</evidence>
<evidence type="ECO:0000313" key="4">
    <source>
        <dbReference type="EMBL" id="RVU35303.1"/>
    </source>
</evidence>
<evidence type="ECO:0000259" key="3">
    <source>
        <dbReference type="PROSITE" id="PS51186"/>
    </source>
</evidence>
<dbReference type="PROSITE" id="PS51186">
    <property type="entry name" value="GNAT"/>
    <property type="match status" value="1"/>
</dbReference>
<keyword evidence="5" id="KW-1185">Reference proteome</keyword>
<sequence length="139" mass="15415">MSGIEFSTEPVPDSQEIAALYLANGWSSGQKPDLVRKALENSDGLVLARHRGQLIGLVYALSDGHLVVYYPHLIVHPDYQGKGVGKALMERIMQRYGDIHQQVLIADDHAEPFYRKLGFTFADGTKPMWIYDRAADGAG</sequence>
<evidence type="ECO:0000256" key="1">
    <source>
        <dbReference type="ARBA" id="ARBA00022679"/>
    </source>
</evidence>
<comment type="caution">
    <text evidence="4">The sequence shown here is derived from an EMBL/GenBank/DDBJ whole genome shotgun (WGS) entry which is preliminary data.</text>
</comment>
<dbReference type="GO" id="GO:0008080">
    <property type="term" value="F:N-acetyltransferase activity"/>
    <property type="evidence" value="ECO:0007669"/>
    <property type="project" value="InterPro"/>
</dbReference>
<dbReference type="PANTHER" id="PTHR43626:SF4">
    <property type="entry name" value="GCN5-RELATED N-ACETYLTRANSFERASE 2, CHLOROPLASTIC"/>
    <property type="match status" value="1"/>
</dbReference>
<proteinExistence type="predicted"/>
<dbReference type="CDD" id="cd04301">
    <property type="entry name" value="NAT_SF"/>
    <property type="match status" value="1"/>
</dbReference>
<protein>
    <submittedName>
        <fullName evidence="4">N-acetyltransferase</fullName>
    </submittedName>
</protein>
<name>A0A3S2Y1V4_9PROT</name>
<dbReference type="SUPFAM" id="SSF55729">
    <property type="entry name" value="Acyl-CoA N-acyltransferases (Nat)"/>
    <property type="match status" value="1"/>
</dbReference>
<dbReference type="OrthoDB" id="9775804at2"/>
<dbReference type="AlphaFoldDB" id="A0A3S2Y1V4"/>
<keyword evidence="1 4" id="KW-0808">Transferase</keyword>
<gene>
    <name evidence="4" type="ORF">EOI86_20445</name>
</gene>
<keyword evidence="2" id="KW-0012">Acyltransferase</keyword>
<dbReference type="Pfam" id="PF13673">
    <property type="entry name" value="Acetyltransf_10"/>
    <property type="match status" value="1"/>
</dbReference>
<dbReference type="InterPro" id="IPR000182">
    <property type="entry name" value="GNAT_dom"/>
</dbReference>
<evidence type="ECO:0000313" key="5">
    <source>
        <dbReference type="Proteomes" id="UP000287447"/>
    </source>
</evidence>
<reference evidence="5" key="1">
    <citation type="submission" date="2019-01" db="EMBL/GenBank/DDBJ databases">
        <title>Gri0909 isolated from a small marine red alga.</title>
        <authorList>
            <person name="Kim J."/>
            <person name="Jeong S.E."/>
            <person name="Jeon C.O."/>
        </authorList>
    </citation>
    <scope>NUCLEOTIDE SEQUENCE [LARGE SCALE GENOMIC DNA]</scope>
    <source>
        <strain evidence="5">Gri0909</strain>
    </source>
</reference>
<dbReference type="Gene3D" id="3.40.630.30">
    <property type="match status" value="1"/>
</dbReference>
<feature type="domain" description="N-acetyltransferase" evidence="3">
    <location>
        <begin position="4"/>
        <end position="139"/>
    </location>
</feature>
<dbReference type="EMBL" id="SADE01000003">
    <property type="protein sequence ID" value="RVU35303.1"/>
    <property type="molecule type" value="Genomic_DNA"/>
</dbReference>
<accession>A0A3S2Y1V4</accession>
<dbReference type="GO" id="GO:0005737">
    <property type="term" value="C:cytoplasm"/>
    <property type="evidence" value="ECO:0007669"/>
    <property type="project" value="TreeGrafter"/>
</dbReference>
<dbReference type="Proteomes" id="UP000287447">
    <property type="component" value="Unassembled WGS sequence"/>
</dbReference>
<organism evidence="4 5">
    <name type="scientific">Hwanghaeella grinnelliae</name>
    <dbReference type="NCBI Taxonomy" id="2500179"/>
    <lineage>
        <taxon>Bacteria</taxon>
        <taxon>Pseudomonadati</taxon>
        <taxon>Pseudomonadota</taxon>
        <taxon>Alphaproteobacteria</taxon>
        <taxon>Rhodospirillales</taxon>
        <taxon>Rhodospirillaceae</taxon>
        <taxon>Hwanghaeella</taxon>
    </lineage>
</organism>
<dbReference type="InterPro" id="IPR016181">
    <property type="entry name" value="Acyl_CoA_acyltransferase"/>
</dbReference>